<dbReference type="InterPro" id="IPR023214">
    <property type="entry name" value="HAD_sf"/>
</dbReference>
<dbReference type="SUPFAM" id="SSF56784">
    <property type="entry name" value="HAD-like"/>
    <property type="match status" value="1"/>
</dbReference>
<proteinExistence type="predicted"/>
<comment type="caution">
    <text evidence="1">The sequence shown here is derived from an EMBL/GenBank/DDBJ whole genome shotgun (WGS) entry which is preliminary data.</text>
</comment>
<dbReference type="AlphaFoldDB" id="A0A0G0VD76"/>
<evidence type="ECO:0008006" key="3">
    <source>
        <dbReference type="Google" id="ProtNLM"/>
    </source>
</evidence>
<gene>
    <name evidence="1" type="ORF">UU12_C0032G0011</name>
</gene>
<dbReference type="STRING" id="1618563.UU12_C0032G0011"/>
<reference evidence="1 2" key="1">
    <citation type="journal article" date="2015" name="Nature">
        <title>rRNA introns, odd ribosomes, and small enigmatic genomes across a large radiation of phyla.</title>
        <authorList>
            <person name="Brown C.T."/>
            <person name="Hug L.A."/>
            <person name="Thomas B.C."/>
            <person name="Sharon I."/>
            <person name="Castelle C.J."/>
            <person name="Singh A."/>
            <person name="Wilkins M.J."/>
            <person name="Williams K.H."/>
            <person name="Banfield J.F."/>
        </authorList>
    </citation>
    <scope>NUCLEOTIDE SEQUENCE [LARGE SCALE GENOMIC DNA]</scope>
</reference>
<name>A0A0G0VD76_9BACT</name>
<dbReference type="Proteomes" id="UP000034562">
    <property type="component" value="Unassembled WGS sequence"/>
</dbReference>
<evidence type="ECO:0000313" key="2">
    <source>
        <dbReference type="Proteomes" id="UP000034562"/>
    </source>
</evidence>
<dbReference type="InterPro" id="IPR006439">
    <property type="entry name" value="HAD-SF_hydro_IA"/>
</dbReference>
<dbReference type="Gene3D" id="3.40.50.1000">
    <property type="entry name" value="HAD superfamily/HAD-like"/>
    <property type="match status" value="1"/>
</dbReference>
<organism evidence="1 2">
    <name type="scientific">Candidatus Woesebacteria bacterium GW2011_GWA2_40_7b</name>
    <dbReference type="NCBI Taxonomy" id="1618563"/>
    <lineage>
        <taxon>Bacteria</taxon>
        <taxon>Candidatus Woeseibacteriota</taxon>
    </lineage>
</organism>
<dbReference type="InterPro" id="IPR036412">
    <property type="entry name" value="HAD-like_sf"/>
</dbReference>
<protein>
    <recommendedName>
        <fullName evidence="3">HAD-superfamily hydrolase, subfamily IA, variant 3</fullName>
    </recommendedName>
</protein>
<accession>A0A0G0VD76</accession>
<sequence length="127" mass="14826">MKTILVDAVEAFVIEVEGIYKPMQDLLEQYPNRKIILTGANDDQFKEFGLDKMPYEVFTLKHNPEKTNPKYFELLLKHFDLKPEDVVYFEHNPEAVKSAQSIGITSYHYDADKKDLVGLKRFLDENI</sequence>
<evidence type="ECO:0000313" key="1">
    <source>
        <dbReference type="EMBL" id="KKR70010.1"/>
    </source>
</evidence>
<dbReference type="NCBIfam" id="TIGR01509">
    <property type="entry name" value="HAD-SF-IA-v3"/>
    <property type="match status" value="1"/>
</dbReference>
<dbReference type="EMBL" id="LBZK01000032">
    <property type="protein sequence ID" value="KKR70010.1"/>
    <property type="molecule type" value="Genomic_DNA"/>
</dbReference>